<organism evidence="1">
    <name type="scientific">Klebsiella pneumoniae</name>
    <dbReference type="NCBI Taxonomy" id="573"/>
    <lineage>
        <taxon>Bacteria</taxon>
        <taxon>Pseudomonadati</taxon>
        <taxon>Pseudomonadota</taxon>
        <taxon>Gammaproteobacteria</taxon>
        <taxon>Enterobacterales</taxon>
        <taxon>Enterobacteriaceae</taxon>
        <taxon>Klebsiella/Raoultella group</taxon>
        <taxon>Klebsiella</taxon>
        <taxon>Klebsiella pneumoniae complex</taxon>
    </lineage>
</organism>
<reference evidence="1" key="1">
    <citation type="submission" date="2019-03" db="EMBL/GenBank/DDBJ databases">
        <authorList>
            <consortium name="Pathogen Informatics"/>
        </authorList>
    </citation>
    <scope>NUCLEOTIDE SEQUENCE</scope>
    <source>
        <strain evidence="1">5012STDY7626361</strain>
    </source>
</reference>
<sequence length="111" mass="12352">MTNSTSYNTLQSVLQTYHDNYAIPMLRLVNLMQRDRTPESVMAAIKAQDLAQAMLEHVGDVASRIASQEHSTLTQDEADSISSEISDALMLLFQCIEETGEMALELAPNNY</sequence>
<name>A0A486WPG7_KLEPN</name>
<protein>
    <submittedName>
        <fullName evidence="1">Uncharacterized protein</fullName>
    </submittedName>
</protein>
<evidence type="ECO:0000313" key="1">
    <source>
        <dbReference type="EMBL" id="VGM65792.1"/>
    </source>
</evidence>
<dbReference type="EMBL" id="CAAHDK010000009">
    <property type="protein sequence ID" value="VGM65792.1"/>
    <property type="molecule type" value="Genomic_DNA"/>
</dbReference>
<gene>
    <name evidence="1" type="ORF">SAMEA4873562_03796</name>
</gene>
<proteinExistence type="predicted"/>
<accession>A0A486WPG7</accession>
<dbReference type="AlphaFoldDB" id="A0A486WPG7"/>